<feature type="domain" description="SusD-like N-terminal" evidence="1">
    <location>
        <begin position="20"/>
        <end position="223"/>
    </location>
</feature>
<dbReference type="InterPro" id="IPR011990">
    <property type="entry name" value="TPR-like_helical_dom_sf"/>
</dbReference>
<organism evidence="2">
    <name type="scientific">termite gut metagenome</name>
    <dbReference type="NCBI Taxonomy" id="433724"/>
    <lineage>
        <taxon>unclassified sequences</taxon>
        <taxon>metagenomes</taxon>
        <taxon>organismal metagenomes</taxon>
    </lineage>
</organism>
<dbReference type="Gene3D" id="1.25.40.390">
    <property type="match status" value="1"/>
</dbReference>
<name>A0A5J4RXC2_9ZZZZ</name>
<dbReference type="Pfam" id="PF14322">
    <property type="entry name" value="SusD-like_3"/>
    <property type="match status" value="1"/>
</dbReference>
<dbReference type="InterPro" id="IPR033985">
    <property type="entry name" value="SusD-like_N"/>
</dbReference>
<evidence type="ECO:0000259" key="1">
    <source>
        <dbReference type="Pfam" id="PF14322"/>
    </source>
</evidence>
<gene>
    <name evidence="2" type="ORF">EZS27_013744</name>
</gene>
<evidence type="ECO:0000313" key="2">
    <source>
        <dbReference type="EMBL" id="KAA6338228.1"/>
    </source>
</evidence>
<reference evidence="2" key="1">
    <citation type="submission" date="2019-03" db="EMBL/GenBank/DDBJ databases">
        <title>Single cell metagenomics reveals metabolic interactions within the superorganism composed of flagellate Streblomastix strix and complex community of Bacteroidetes bacteria on its surface.</title>
        <authorList>
            <person name="Treitli S.C."/>
            <person name="Kolisko M."/>
            <person name="Husnik F."/>
            <person name="Keeling P."/>
            <person name="Hampl V."/>
        </authorList>
    </citation>
    <scope>NUCLEOTIDE SEQUENCE</scope>
    <source>
        <strain evidence="2">STM</strain>
    </source>
</reference>
<comment type="caution">
    <text evidence="2">The sequence shown here is derived from an EMBL/GenBank/DDBJ whole genome shotgun (WGS) entry which is preliminary data.</text>
</comment>
<dbReference type="AlphaFoldDB" id="A0A5J4RXC2"/>
<proteinExistence type="predicted"/>
<accession>A0A5J4RXC2</accession>
<dbReference type="SUPFAM" id="SSF48452">
    <property type="entry name" value="TPR-like"/>
    <property type="match status" value="1"/>
</dbReference>
<sequence length="313" mass="36221">MKRYIFLSVLIVLCFSACTDFLDVQPEEKPSQSTFWTTDKDVDDALAKLYNGFYDISGREFYWEWASCGDDMIMGGTRGDEYHRLADFNFTGREPINTATNNCTRTIFYCNWVIYSLLHKGNLSAVESARLGEAYFIRAFFHFYYAYRHGRIDQGVPFDRYEDYDPYLYDIPEQRASVTVNYDLIIQNLQKAADLVPLFEQYGDADLGRAHKAACWGYMVKVYAYWAQHDASKWALIPPLVDKIESEGHRSLLDNYADAFKVENNWSKEYIWSINGHGRINPIGSIMPGVVLENKAWGLYNGWGLLQAHTQHL</sequence>
<protein>
    <recommendedName>
        <fullName evidence="1">SusD-like N-terminal domain-containing protein</fullName>
    </recommendedName>
</protein>
<dbReference type="EMBL" id="SNRY01000633">
    <property type="protein sequence ID" value="KAA6338228.1"/>
    <property type="molecule type" value="Genomic_DNA"/>
</dbReference>